<feature type="signal peptide" evidence="1">
    <location>
        <begin position="1"/>
        <end position="21"/>
    </location>
</feature>
<dbReference type="InterPro" id="IPR024079">
    <property type="entry name" value="MetalloPept_cat_dom_sf"/>
</dbReference>
<comment type="caution">
    <text evidence="3">The sequence shown here is derived from an EMBL/GenBank/DDBJ whole genome shotgun (WGS) entry which is preliminary data.</text>
</comment>
<dbReference type="InterPro" id="IPR008752">
    <property type="entry name" value="Peptidase_M11"/>
</dbReference>
<organism evidence="3 4">
    <name type="scientific">Symbiodinium pilosum</name>
    <name type="common">Dinoflagellate</name>
    <dbReference type="NCBI Taxonomy" id="2952"/>
    <lineage>
        <taxon>Eukaryota</taxon>
        <taxon>Sar</taxon>
        <taxon>Alveolata</taxon>
        <taxon>Dinophyceae</taxon>
        <taxon>Suessiales</taxon>
        <taxon>Symbiodiniaceae</taxon>
        <taxon>Symbiodinium</taxon>
    </lineage>
</organism>
<evidence type="ECO:0000259" key="2">
    <source>
        <dbReference type="Pfam" id="PF05548"/>
    </source>
</evidence>
<feature type="domain" description="Peptidase M11 gametolysin" evidence="2">
    <location>
        <begin position="210"/>
        <end position="475"/>
    </location>
</feature>
<reference evidence="3" key="1">
    <citation type="submission" date="2021-02" db="EMBL/GenBank/DDBJ databases">
        <authorList>
            <person name="Dougan E. K."/>
            <person name="Rhodes N."/>
            <person name="Thang M."/>
            <person name="Chan C."/>
        </authorList>
    </citation>
    <scope>NUCLEOTIDE SEQUENCE</scope>
</reference>
<gene>
    <name evidence="3" type="ORF">SPIL2461_LOCUS1800</name>
</gene>
<dbReference type="Proteomes" id="UP000649617">
    <property type="component" value="Unassembled WGS sequence"/>
</dbReference>
<evidence type="ECO:0000313" key="4">
    <source>
        <dbReference type="Proteomes" id="UP000649617"/>
    </source>
</evidence>
<name>A0A812JA61_SYMPI</name>
<dbReference type="AlphaFoldDB" id="A0A812JA61"/>
<sequence length="512" mass="57368">MHLKMRQILIVLTFLATNAGAQECGRQTGCPKSGGLDLMQIRSNVDKEAAVDKDADWDEADAADEEVECEVSSIAKDYYTKPPEHEFSCHIDGESDEDDMELDVDGIEDAHERFHPQTGDRITLRGRRFRRRGRKNFKVRGFRVRRRGRGRRASFLQTVASEGVETRTAAVLMVRFLDANGNLVPSSMDTVEERKSFSIGVNNSLFGTFDHTNSQTHAGAWHDCSYGKLQMQFDVDQGENDLAQDVPGEKADVFYIDVPLVCDTSVDPYCPGTYDSVNNCGSAEFYGWPRYAFKKFADTKPGLSKSTWQHWVVIFPRDVVKCSFVGMGNVGCSRTNCYSWIPHDYSTKIQDYTHELGHNLGLAHAGINGGSEYGDHSCAMGFCCTVRCYNAPHSYELGWLTPSLELNKDNFPSQLSSVPLRSMSLHSDGAIAITADWVSPVNVYWVQLKTAHSYDTYMRSSWRNNVQIKRWNKGGYEISQHLSTLTAGQSWTSDDGEVMVTVESIDTSSTMT</sequence>
<dbReference type="OrthoDB" id="417756at2759"/>
<dbReference type="Pfam" id="PF05548">
    <property type="entry name" value="Peptidase_M11"/>
    <property type="match status" value="1"/>
</dbReference>
<keyword evidence="4" id="KW-1185">Reference proteome</keyword>
<keyword evidence="1" id="KW-0732">Signal</keyword>
<feature type="chain" id="PRO_5033065662" description="Peptidase M11 gametolysin domain-containing protein" evidence="1">
    <location>
        <begin position="22"/>
        <end position="512"/>
    </location>
</feature>
<dbReference type="GO" id="GO:0008237">
    <property type="term" value="F:metallopeptidase activity"/>
    <property type="evidence" value="ECO:0007669"/>
    <property type="project" value="InterPro"/>
</dbReference>
<dbReference type="SUPFAM" id="SSF55486">
    <property type="entry name" value="Metalloproteases ('zincins'), catalytic domain"/>
    <property type="match status" value="1"/>
</dbReference>
<feature type="non-terminal residue" evidence="3">
    <location>
        <position position="1"/>
    </location>
</feature>
<evidence type="ECO:0000256" key="1">
    <source>
        <dbReference type="SAM" id="SignalP"/>
    </source>
</evidence>
<dbReference type="EMBL" id="CAJNIZ010001838">
    <property type="protein sequence ID" value="CAE7200908.1"/>
    <property type="molecule type" value="Genomic_DNA"/>
</dbReference>
<accession>A0A812JA61</accession>
<evidence type="ECO:0000313" key="3">
    <source>
        <dbReference type="EMBL" id="CAE7200908.1"/>
    </source>
</evidence>
<protein>
    <recommendedName>
        <fullName evidence="2">Peptidase M11 gametolysin domain-containing protein</fullName>
    </recommendedName>
</protein>
<proteinExistence type="predicted"/>
<dbReference type="Gene3D" id="3.40.390.10">
    <property type="entry name" value="Collagenase (Catalytic Domain)"/>
    <property type="match status" value="1"/>
</dbReference>